<keyword evidence="1" id="KW-0732">Signal</keyword>
<dbReference type="Proteomes" id="UP001578633">
    <property type="component" value="Chromosome 6"/>
</dbReference>
<evidence type="ECO:0000313" key="2">
    <source>
        <dbReference type="EMBL" id="KAL1795399.1"/>
    </source>
</evidence>
<dbReference type="EMBL" id="JBHGVX010000006">
    <property type="protein sequence ID" value="KAL1795399.1"/>
    <property type="molecule type" value="Genomic_DNA"/>
</dbReference>
<proteinExistence type="predicted"/>
<dbReference type="RefSeq" id="XP_069305983.1">
    <property type="nucleotide sequence ID" value="XM_069453431.1"/>
</dbReference>
<feature type="chain" id="PRO_5047286545" evidence="1">
    <location>
        <begin position="20"/>
        <end position="192"/>
    </location>
</feature>
<feature type="signal peptide" evidence="1">
    <location>
        <begin position="1"/>
        <end position="19"/>
    </location>
</feature>
<comment type="caution">
    <text evidence="2">The sequence shown here is derived from an EMBL/GenBank/DDBJ whole genome shotgun (WGS) entry which is preliminary data.</text>
</comment>
<sequence>MRPNMRKLLAASLPLVVLGARKRDVSPSATFQLYAYGDGFGGLPLFYADGVAYVGNPSLSDSPEAAVVTFTTNSDHHFIGNPNVTTGDVTPSWSNVTLYVPERSSGNKRVGFLPPNNGTGNATTHTSGFAFYGSTAMLYNEDGSIATLFSGVQSETTGIFELFWNETTDATPLTLRRVAPSNEHSNTTLEAR</sequence>
<name>A0ABR3UGD7_9PLEO</name>
<evidence type="ECO:0000256" key="1">
    <source>
        <dbReference type="SAM" id="SignalP"/>
    </source>
</evidence>
<protein>
    <submittedName>
        <fullName evidence="2">Uncharacterized protein</fullName>
    </submittedName>
</protein>
<gene>
    <name evidence="2" type="ORF">ACET3X_007215</name>
</gene>
<dbReference type="GeneID" id="96087537"/>
<reference evidence="2 3" key="1">
    <citation type="submission" date="2024-09" db="EMBL/GenBank/DDBJ databases">
        <title>T2T genomes of carrot and Alternaria dauci and their utility for understanding host-pathogen interaction during carrot leaf blight disease.</title>
        <authorList>
            <person name="Liu W."/>
            <person name="Xu S."/>
            <person name="Ou C."/>
            <person name="Liu X."/>
            <person name="Zhuang F."/>
            <person name="Deng X.W."/>
        </authorList>
    </citation>
    <scope>NUCLEOTIDE SEQUENCE [LARGE SCALE GENOMIC DNA]</scope>
    <source>
        <strain evidence="2 3">A2016</strain>
    </source>
</reference>
<keyword evidence="3" id="KW-1185">Reference proteome</keyword>
<organism evidence="2 3">
    <name type="scientific">Alternaria dauci</name>
    <dbReference type="NCBI Taxonomy" id="48095"/>
    <lineage>
        <taxon>Eukaryota</taxon>
        <taxon>Fungi</taxon>
        <taxon>Dikarya</taxon>
        <taxon>Ascomycota</taxon>
        <taxon>Pezizomycotina</taxon>
        <taxon>Dothideomycetes</taxon>
        <taxon>Pleosporomycetidae</taxon>
        <taxon>Pleosporales</taxon>
        <taxon>Pleosporineae</taxon>
        <taxon>Pleosporaceae</taxon>
        <taxon>Alternaria</taxon>
        <taxon>Alternaria sect. Porri</taxon>
    </lineage>
</organism>
<accession>A0ABR3UGD7</accession>
<evidence type="ECO:0000313" key="3">
    <source>
        <dbReference type="Proteomes" id="UP001578633"/>
    </source>
</evidence>